<dbReference type="SUPFAM" id="SSF53850">
    <property type="entry name" value="Periplasmic binding protein-like II"/>
    <property type="match status" value="1"/>
</dbReference>
<name>A0A1V9XSF6_9ACAR</name>
<reference evidence="18 19" key="1">
    <citation type="journal article" date="2017" name="Gigascience">
        <title>Draft genome of the honey bee ectoparasitic mite, Tropilaelaps mercedesae, is shaped by the parasitic life history.</title>
        <authorList>
            <person name="Dong X."/>
            <person name="Armstrong S.D."/>
            <person name="Xia D."/>
            <person name="Makepeace B.L."/>
            <person name="Darby A.C."/>
            <person name="Kadowaki T."/>
        </authorList>
    </citation>
    <scope>NUCLEOTIDE SEQUENCE [LARGE SCALE GENOMIC DNA]</scope>
    <source>
        <strain evidence="18">Wuxi-XJTLU</strain>
    </source>
</reference>
<keyword evidence="12" id="KW-0628">Postsynaptic cell membrane</keyword>
<evidence type="ECO:0000256" key="14">
    <source>
        <dbReference type="ARBA" id="ARBA00023303"/>
    </source>
</evidence>
<keyword evidence="14" id="KW-0407">Ion channel</keyword>
<dbReference type="OrthoDB" id="5984008at2759"/>
<dbReference type="FunFam" id="1.10.287.70:FF:000143">
    <property type="entry name" value="Probable glutamate receptor"/>
    <property type="match status" value="1"/>
</dbReference>
<dbReference type="GO" id="GO:0015276">
    <property type="term" value="F:ligand-gated monoatomic ion channel activity"/>
    <property type="evidence" value="ECO:0007669"/>
    <property type="project" value="InterPro"/>
</dbReference>
<dbReference type="STRING" id="418985.A0A1V9XSF6"/>
<dbReference type="EMBL" id="MNPL01004856">
    <property type="protein sequence ID" value="OQR76405.1"/>
    <property type="molecule type" value="Genomic_DNA"/>
</dbReference>
<proteinExistence type="inferred from homology"/>
<evidence type="ECO:0000313" key="19">
    <source>
        <dbReference type="Proteomes" id="UP000192247"/>
    </source>
</evidence>
<keyword evidence="2" id="KW-0813">Transport</keyword>
<evidence type="ECO:0000256" key="7">
    <source>
        <dbReference type="ARBA" id="ARBA00023018"/>
    </source>
</evidence>
<feature type="domain" description="Ionotropic glutamate receptor C-terminal" evidence="17">
    <location>
        <begin position="23"/>
        <end position="203"/>
    </location>
</feature>
<evidence type="ECO:0000256" key="1">
    <source>
        <dbReference type="ARBA" id="ARBA00008685"/>
    </source>
</evidence>
<comment type="caution">
    <text evidence="18">The sequence shown here is derived from an EMBL/GenBank/DDBJ whole genome shotgun (WGS) entry which is preliminary data.</text>
</comment>
<evidence type="ECO:0000256" key="3">
    <source>
        <dbReference type="ARBA" id="ARBA00022475"/>
    </source>
</evidence>
<dbReference type="Pfam" id="PF00060">
    <property type="entry name" value="Lig_chan"/>
    <property type="match status" value="1"/>
</dbReference>
<comment type="similarity">
    <text evidence="1">Belongs to the glutamate-gated ion channel (TC 1.A.10.1) family.</text>
</comment>
<evidence type="ECO:0000256" key="12">
    <source>
        <dbReference type="ARBA" id="ARBA00023257"/>
    </source>
</evidence>
<keyword evidence="8" id="KW-0406">Ion transport</keyword>
<protein>
    <submittedName>
        <fullName evidence="18">Glutamate receptor</fullName>
    </submittedName>
</protein>
<dbReference type="InterPro" id="IPR001320">
    <property type="entry name" value="Iontro_rcpt_C"/>
</dbReference>
<evidence type="ECO:0000256" key="4">
    <source>
        <dbReference type="ARBA" id="ARBA00022692"/>
    </source>
</evidence>
<keyword evidence="4 16" id="KW-0812">Transmembrane</keyword>
<evidence type="ECO:0000256" key="5">
    <source>
        <dbReference type="ARBA" id="ARBA00022729"/>
    </source>
</evidence>
<keyword evidence="10 18" id="KW-0675">Receptor</keyword>
<organism evidence="18 19">
    <name type="scientific">Tropilaelaps mercedesae</name>
    <dbReference type="NCBI Taxonomy" id="418985"/>
    <lineage>
        <taxon>Eukaryota</taxon>
        <taxon>Metazoa</taxon>
        <taxon>Ecdysozoa</taxon>
        <taxon>Arthropoda</taxon>
        <taxon>Chelicerata</taxon>
        <taxon>Arachnida</taxon>
        <taxon>Acari</taxon>
        <taxon>Parasitiformes</taxon>
        <taxon>Mesostigmata</taxon>
        <taxon>Gamasina</taxon>
        <taxon>Dermanyssoidea</taxon>
        <taxon>Laelapidae</taxon>
        <taxon>Tropilaelaps</taxon>
    </lineage>
</organism>
<dbReference type="SMART" id="SM00079">
    <property type="entry name" value="PBPe"/>
    <property type="match status" value="1"/>
</dbReference>
<evidence type="ECO:0000256" key="16">
    <source>
        <dbReference type="SAM" id="Phobius"/>
    </source>
</evidence>
<keyword evidence="11" id="KW-0325">Glycoprotein</keyword>
<gene>
    <name evidence="18" type="ORF">BIW11_07805</name>
</gene>
<keyword evidence="13" id="KW-1071">Ligand-gated ion channel</keyword>
<dbReference type="PANTHER" id="PTHR18966">
    <property type="entry name" value="IONOTROPIC GLUTAMATE RECEPTOR"/>
    <property type="match status" value="1"/>
</dbReference>
<evidence type="ECO:0000259" key="17">
    <source>
        <dbReference type="SMART" id="SM00079"/>
    </source>
</evidence>
<evidence type="ECO:0000256" key="15">
    <source>
        <dbReference type="ARBA" id="ARBA00034104"/>
    </source>
</evidence>
<keyword evidence="5" id="KW-0732">Signal</keyword>
<evidence type="ECO:0000256" key="8">
    <source>
        <dbReference type="ARBA" id="ARBA00023065"/>
    </source>
</evidence>
<dbReference type="Proteomes" id="UP000192247">
    <property type="component" value="Unassembled WGS sequence"/>
</dbReference>
<sequence>MCVCVRCASLEMETSSFAGNSFWFTIVTLMHQGCDLNPKATSTRMVGTIWWFFTLILISSYTANLAAFLTVERMITPIESVEDLADQSKIAYGTLDSGSTMTFFRDSKLELYQKMWRYMKNRPNVFVSTYEEGVEKVLQGNYAFLMESTMLDYKVQRDCNLTAVGGLLDNKGYGIGTPIGSPWRDKLSLAILDLQEKGKCLANALSDSVILASSSTSIKL</sequence>
<keyword evidence="7" id="KW-0770">Synapse</keyword>
<evidence type="ECO:0000256" key="2">
    <source>
        <dbReference type="ARBA" id="ARBA00022448"/>
    </source>
</evidence>
<evidence type="ECO:0000256" key="9">
    <source>
        <dbReference type="ARBA" id="ARBA00023136"/>
    </source>
</evidence>
<dbReference type="InParanoid" id="A0A1V9XSF6"/>
<evidence type="ECO:0000256" key="6">
    <source>
        <dbReference type="ARBA" id="ARBA00022989"/>
    </source>
</evidence>
<feature type="transmembrane region" description="Helical" evidence="16">
    <location>
        <begin position="49"/>
        <end position="71"/>
    </location>
</feature>
<keyword evidence="19" id="KW-1185">Reference proteome</keyword>
<dbReference type="InterPro" id="IPR015683">
    <property type="entry name" value="Ionotropic_Glu_rcpt"/>
</dbReference>
<dbReference type="AlphaFoldDB" id="A0A1V9XSF6"/>
<comment type="subcellular location">
    <subcellularLocation>
        <location evidence="15">Postsynaptic cell membrane</location>
        <topology evidence="15">Multi-pass membrane protein</topology>
    </subcellularLocation>
</comment>
<evidence type="ECO:0000256" key="11">
    <source>
        <dbReference type="ARBA" id="ARBA00023180"/>
    </source>
</evidence>
<dbReference type="Gene3D" id="3.40.190.10">
    <property type="entry name" value="Periplasmic binding protein-like II"/>
    <property type="match status" value="2"/>
</dbReference>
<accession>A0A1V9XSF6</accession>
<dbReference type="FunFam" id="3.40.190.10:FF:000060">
    <property type="entry name" value="Glutamate receptor ionotropic, kainate 1"/>
    <property type="match status" value="1"/>
</dbReference>
<evidence type="ECO:0000256" key="13">
    <source>
        <dbReference type="ARBA" id="ARBA00023286"/>
    </source>
</evidence>
<keyword evidence="3" id="KW-1003">Cell membrane</keyword>
<evidence type="ECO:0000256" key="10">
    <source>
        <dbReference type="ARBA" id="ARBA00023170"/>
    </source>
</evidence>
<keyword evidence="6 16" id="KW-1133">Transmembrane helix</keyword>
<keyword evidence="9 16" id="KW-0472">Membrane</keyword>
<dbReference type="GO" id="GO:0045211">
    <property type="term" value="C:postsynaptic membrane"/>
    <property type="evidence" value="ECO:0007669"/>
    <property type="project" value="UniProtKB-SubCell"/>
</dbReference>
<evidence type="ECO:0000313" key="18">
    <source>
        <dbReference type="EMBL" id="OQR76405.1"/>
    </source>
</evidence>